<dbReference type="GO" id="GO:0008703">
    <property type="term" value="F:5-amino-6-(5-phosphoribosylamino)uracil reductase activity"/>
    <property type="evidence" value="ECO:0007669"/>
    <property type="project" value="UniProtKB-EC"/>
</dbReference>
<dbReference type="EMBL" id="JAAMPA010000001">
    <property type="protein sequence ID" value="NIH68463.1"/>
    <property type="molecule type" value="Genomic_DNA"/>
</dbReference>
<dbReference type="GO" id="GO:0009231">
    <property type="term" value="P:riboflavin biosynthetic process"/>
    <property type="evidence" value="ECO:0007669"/>
    <property type="project" value="InterPro"/>
</dbReference>
<evidence type="ECO:0000259" key="4">
    <source>
        <dbReference type="Pfam" id="PF01872"/>
    </source>
</evidence>
<evidence type="ECO:0000313" key="7">
    <source>
        <dbReference type="Proteomes" id="UP000552836"/>
    </source>
</evidence>
<dbReference type="AlphaFoldDB" id="A0A846LK72"/>
<dbReference type="InterPro" id="IPR024072">
    <property type="entry name" value="DHFR-like_dom_sf"/>
</dbReference>
<evidence type="ECO:0000313" key="8">
    <source>
        <dbReference type="Proteomes" id="UP000648663"/>
    </source>
</evidence>
<accession>A0A846LK72</accession>
<comment type="pathway">
    <text evidence="1">Cofactor biosynthesis; riboflavin biosynthesis.</text>
</comment>
<dbReference type="InterPro" id="IPR002734">
    <property type="entry name" value="RibDG_C"/>
</dbReference>
<proteinExistence type="predicted"/>
<reference evidence="5" key="1">
    <citation type="journal article" date="2014" name="Int. J. Syst. Evol. Microbiol.">
        <title>Complete genome of a new Firmicutes species belonging to the dominant human colonic microbiota ('Ruminococcus bicirculans') reveals two chromosomes and a selective capacity to utilize plant glucans.</title>
        <authorList>
            <consortium name="NISC Comparative Sequencing Program"/>
            <person name="Wegmann U."/>
            <person name="Louis P."/>
            <person name="Goesmann A."/>
            <person name="Henrissat B."/>
            <person name="Duncan S.H."/>
            <person name="Flint H.J."/>
        </authorList>
    </citation>
    <scope>NUCLEOTIDE SEQUENCE</scope>
    <source>
        <strain evidence="5">CGMCC 4.5581</strain>
    </source>
</reference>
<reference evidence="8" key="2">
    <citation type="journal article" date="2019" name="Int. J. Syst. Evol. Microbiol.">
        <title>The Global Catalogue of Microorganisms (GCM) 10K type strain sequencing project: providing services to taxonomists for standard genome sequencing and annotation.</title>
        <authorList>
            <consortium name="The Broad Institute Genomics Platform"/>
            <consortium name="The Broad Institute Genome Sequencing Center for Infectious Disease"/>
            <person name="Wu L."/>
            <person name="Ma J."/>
        </authorList>
    </citation>
    <scope>NUCLEOTIDE SEQUENCE [LARGE SCALE GENOMIC DNA]</scope>
    <source>
        <strain evidence="8">CGMCC 4.5581</strain>
    </source>
</reference>
<dbReference type="RefSeq" id="WP_229681892.1">
    <property type="nucleotide sequence ID" value="NZ_BAABJU010000023.1"/>
</dbReference>
<dbReference type="Pfam" id="PF01872">
    <property type="entry name" value="RibD_C"/>
    <property type="match status" value="1"/>
</dbReference>
<dbReference type="Proteomes" id="UP000552836">
    <property type="component" value="Unassembled WGS sequence"/>
</dbReference>
<reference evidence="6 7" key="3">
    <citation type="submission" date="2020-02" db="EMBL/GenBank/DDBJ databases">
        <title>Sequencing the genomes of 1000 actinobacteria strains.</title>
        <authorList>
            <person name="Klenk H.-P."/>
        </authorList>
    </citation>
    <scope>NUCLEOTIDE SEQUENCE [LARGE SCALE GENOMIC DNA]</scope>
    <source>
        <strain evidence="6 7">DSM 45201</strain>
    </source>
</reference>
<feature type="domain" description="Bacterial bifunctional deaminase-reductase C-terminal" evidence="4">
    <location>
        <begin position="21"/>
        <end position="208"/>
    </location>
</feature>
<keyword evidence="3 6" id="KW-0560">Oxidoreductase</keyword>
<organism evidence="6 7">
    <name type="scientific">Modestobacter marinus</name>
    <dbReference type="NCBI Taxonomy" id="477641"/>
    <lineage>
        <taxon>Bacteria</taxon>
        <taxon>Bacillati</taxon>
        <taxon>Actinomycetota</taxon>
        <taxon>Actinomycetes</taxon>
        <taxon>Geodermatophilales</taxon>
        <taxon>Geodermatophilaceae</taxon>
        <taxon>Modestobacter</taxon>
    </lineage>
</organism>
<dbReference type="EMBL" id="BMMI01000002">
    <property type="protein sequence ID" value="GGL57412.1"/>
    <property type="molecule type" value="Genomic_DNA"/>
</dbReference>
<dbReference type="Gene3D" id="3.40.430.10">
    <property type="entry name" value="Dihydrofolate Reductase, subunit A"/>
    <property type="match status" value="1"/>
</dbReference>
<dbReference type="PANTHER" id="PTHR38011">
    <property type="entry name" value="DIHYDROFOLATE REDUCTASE FAMILY PROTEIN (AFU_ORTHOLOGUE AFUA_8G06820)"/>
    <property type="match status" value="1"/>
</dbReference>
<dbReference type="InterPro" id="IPR050765">
    <property type="entry name" value="Riboflavin_Biosynth_HTPR"/>
</dbReference>
<evidence type="ECO:0000256" key="3">
    <source>
        <dbReference type="ARBA" id="ARBA00023002"/>
    </source>
</evidence>
<keyword evidence="8" id="KW-1185">Reference proteome</keyword>
<dbReference type="PANTHER" id="PTHR38011:SF7">
    <property type="entry name" value="2,5-DIAMINO-6-RIBOSYLAMINO-4(3H)-PYRIMIDINONE 5'-PHOSPHATE REDUCTASE"/>
    <property type="match status" value="1"/>
</dbReference>
<dbReference type="EC" id="1.1.1.193" evidence="6"/>
<gene>
    <name evidence="6" type="ORF">FB380_002909</name>
    <name evidence="5" type="ORF">GCM10011589_11830</name>
</gene>
<comment type="caution">
    <text evidence="6">The sequence shown here is derived from an EMBL/GenBank/DDBJ whole genome shotgun (WGS) entry which is preliminary data.</text>
</comment>
<evidence type="ECO:0000313" key="5">
    <source>
        <dbReference type="EMBL" id="GGL57412.1"/>
    </source>
</evidence>
<dbReference type="SUPFAM" id="SSF53597">
    <property type="entry name" value="Dihydrofolate reductase-like"/>
    <property type="match status" value="1"/>
</dbReference>
<sequence length="240" mass="24315">MALLPRDPAGLADAYRAPAGRHLRVNFVAALDGAISVDGRSGGLGSDGDRRVFRMLRALADAVLVGAGTAAAEGYRPVLPDSAVGRLRTELGRPPVAPVAIVSRRASLAPDDQLVTGAVTPTLLVTCAAADADRRSALTAAGVEVVVCGDDDVDLPTALDALAARGLEQVLCEGGPALFAAALAAGVVDELDLTLAPLLVGGGPGLLPHALPTPAAAELAQVLEENGALFTRWLFAPQQT</sequence>
<evidence type="ECO:0000256" key="2">
    <source>
        <dbReference type="ARBA" id="ARBA00022857"/>
    </source>
</evidence>
<name>A0A846LK72_9ACTN</name>
<evidence type="ECO:0000256" key="1">
    <source>
        <dbReference type="ARBA" id="ARBA00005104"/>
    </source>
</evidence>
<dbReference type="Proteomes" id="UP000648663">
    <property type="component" value="Unassembled WGS sequence"/>
</dbReference>
<keyword evidence="2" id="KW-0521">NADP</keyword>
<reference evidence="5" key="4">
    <citation type="submission" date="2024-05" db="EMBL/GenBank/DDBJ databases">
        <authorList>
            <person name="Sun Q."/>
            <person name="Zhou Y."/>
        </authorList>
    </citation>
    <scope>NUCLEOTIDE SEQUENCE</scope>
    <source>
        <strain evidence="5">CGMCC 4.5581</strain>
    </source>
</reference>
<protein>
    <submittedName>
        <fullName evidence="6">5-amino-6-(5-phosphoribosylamino)uracil reductase</fullName>
        <ecNumber evidence="6">1.1.1.193</ecNumber>
    </submittedName>
</protein>
<evidence type="ECO:0000313" key="6">
    <source>
        <dbReference type="EMBL" id="NIH68463.1"/>
    </source>
</evidence>